<organism evidence="3 4">
    <name type="scientific">Nonomuraea salmonea</name>
    <dbReference type="NCBI Taxonomy" id="46181"/>
    <lineage>
        <taxon>Bacteria</taxon>
        <taxon>Bacillati</taxon>
        <taxon>Actinomycetota</taxon>
        <taxon>Actinomycetes</taxon>
        <taxon>Streptosporangiales</taxon>
        <taxon>Streptosporangiaceae</taxon>
        <taxon>Nonomuraea</taxon>
    </lineage>
</organism>
<gene>
    <name evidence="3" type="ORF">ACFFR3_21275</name>
</gene>
<dbReference type="InterPro" id="IPR036397">
    <property type="entry name" value="RNaseH_sf"/>
</dbReference>
<proteinExistence type="predicted"/>
<evidence type="ECO:0000256" key="1">
    <source>
        <dbReference type="SAM" id="MobiDB-lite"/>
    </source>
</evidence>
<evidence type="ECO:0000313" key="4">
    <source>
        <dbReference type="Proteomes" id="UP001589568"/>
    </source>
</evidence>
<evidence type="ECO:0000313" key="3">
    <source>
        <dbReference type="EMBL" id="MFB9472054.1"/>
    </source>
</evidence>
<reference evidence="3 4" key="1">
    <citation type="submission" date="2024-09" db="EMBL/GenBank/DDBJ databases">
        <authorList>
            <person name="Sun Q."/>
            <person name="Mori K."/>
        </authorList>
    </citation>
    <scope>NUCLEOTIDE SEQUENCE [LARGE SCALE GENOMIC DNA]</scope>
    <source>
        <strain evidence="3 4">JCM 3324</strain>
    </source>
</reference>
<dbReference type="EMBL" id="JBHMCF010000020">
    <property type="protein sequence ID" value="MFB9472054.1"/>
    <property type="molecule type" value="Genomic_DNA"/>
</dbReference>
<dbReference type="Pfam" id="PF13358">
    <property type="entry name" value="DDE_3"/>
    <property type="match status" value="1"/>
</dbReference>
<dbReference type="RefSeq" id="WP_364380586.1">
    <property type="nucleotide sequence ID" value="NZ_JBHMCF010000020.1"/>
</dbReference>
<name>A0ABV5NP29_9ACTN</name>
<dbReference type="InterPro" id="IPR038717">
    <property type="entry name" value="Tc1-like_DDE_dom"/>
</dbReference>
<keyword evidence="4" id="KW-1185">Reference proteome</keyword>
<feature type="compositionally biased region" description="Polar residues" evidence="1">
    <location>
        <begin position="41"/>
        <end position="54"/>
    </location>
</feature>
<accession>A0ABV5NP29</accession>
<comment type="caution">
    <text evidence="3">The sequence shown here is derived from an EMBL/GenBank/DDBJ whole genome shotgun (WGS) entry which is preliminary data.</text>
</comment>
<dbReference type="Proteomes" id="UP001589568">
    <property type="component" value="Unassembled WGS sequence"/>
</dbReference>
<feature type="domain" description="Tc1-like transposase DDE" evidence="2">
    <location>
        <begin position="68"/>
        <end position="153"/>
    </location>
</feature>
<dbReference type="Gene3D" id="3.30.420.10">
    <property type="entry name" value="Ribonuclease H-like superfamily/Ribonuclease H"/>
    <property type="match status" value="1"/>
</dbReference>
<sequence>MELLRRRSRPIAEAAQGPYLVPPWTPPRRHRLGQELRPHQPGQTALRQTGTTNPAALPHHDLPATQTRTQRVRRERLRPLTRRRSPTTPRPIVLIWDNVNIHIDALMRRLIEARPWLTVFRLPAYAPELNPMESVWSHLKRSLSNLAPSTLDDLANIIPAGPNGCSTDPTSWTPSRHTPA</sequence>
<protein>
    <submittedName>
        <fullName evidence="3">Transposase</fullName>
    </submittedName>
</protein>
<feature type="region of interest" description="Disordered" evidence="1">
    <location>
        <begin position="17"/>
        <end position="61"/>
    </location>
</feature>
<evidence type="ECO:0000259" key="2">
    <source>
        <dbReference type="Pfam" id="PF13358"/>
    </source>
</evidence>